<dbReference type="EMBL" id="JAGKQM010000034">
    <property type="protein sequence ID" value="KAH0855635.1"/>
    <property type="molecule type" value="Genomic_DNA"/>
</dbReference>
<organism evidence="2 3">
    <name type="scientific">Brassica napus</name>
    <name type="common">Rape</name>
    <dbReference type="NCBI Taxonomy" id="3708"/>
    <lineage>
        <taxon>Eukaryota</taxon>
        <taxon>Viridiplantae</taxon>
        <taxon>Streptophyta</taxon>
        <taxon>Embryophyta</taxon>
        <taxon>Tracheophyta</taxon>
        <taxon>Spermatophyta</taxon>
        <taxon>Magnoliopsida</taxon>
        <taxon>eudicotyledons</taxon>
        <taxon>Gunneridae</taxon>
        <taxon>Pentapetalae</taxon>
        <taxon>rosids</taxon>
        <taxon>malvids</taxon>
        <taxon>Brassicales</taxon>
        <taxon>Brassicaceae</taxon>
        <taxon>Brassiceae</taxon>
        <taxon>Brassica</taxon>
    </lineage>
</organism>
<dbReference type="Proteomes" id="UP000824890">
    <property type="component" value="Unassembled WGS sequence"/>
</dbReference>
<evidence type="ECO:0000313" key="1">
    <source>
        <dbReference type="EMBL" id="KAH0855635.1"/>
    </source>
</evidence>
<protein>
    <submittedName>
        <fullName evidence="2">Uncharacterized protein</fullName>
    </submittedName>
</protein>
<sequence length="225" mass="24217">MNALTPQRKLKHDKGGRYSRLDHRRSIGAATKMTGEVAGEVAVPWRGVEVAETNKGFKAMYLSMKKKIKRREKNFYQQIHPPTLSTQSLELESPCYRDGPLATSKAVDFCFGLVSFPNRLARALEQGHPWRTCLWRGGFFSSVDAGSCPREVEASAALTSSVGDRSSTAVKGVGSREASISGESMVGVTGGVSKGGVVGAAAFVRAAAELLRDHWVSQMGLGPCL</sequence>
<reference evidence="2 3" key="1">
    <citation type="submission" date="2021-05" db="EMBL/GenBank/DDBJ databases">
        <title>Genome Assembly of Synthetic Allotetraploid Brassica napus Reveals Homoeologous Exchanges between Subgenomes.</title>
        <authorList>
            <person name="Davis J.T."/>
        </authorList>
    </citation>
    <scope>NUCLEOTIDE SEQUENCE [LARGE SCALE GENOMIC DNA]</scope>
    <source>
        <strain evidence="3">cv. Da-Ae</strain>
        <tissue evidence="2">Seedling</tissue>
    </source>
</reference>
<gene>
    <name evidence="2" type="ORF">HID58_003072</name>
    <name evidence="1" type="ORF">HID58_004016</name>
</gene>
<evidence type="ECO:0000313" key="2">
    <source>
        <dbReference type="EMBL" id="KAH0943435.1"/>
    </source>
</evidence>
<keyword evidence="3" id="KW-1185">Reference proteome</keyword>
<comment type="caution">
    <text evidence="2">The sequence shown here is derived from an EMBL/GenBank/DDBJ whole genome shotgun (WGS) entry which is preliminary data.</text>
</comment>
<accession>A0ABQ8ES57</accession>
<evidence type="ECO:0000313" key="3">
    <source>
        <dbReference type="Proteomes" id="UP000824890"/>
    </source>
</evidence>
<dbReference type="EMBL" id="JAGKQM010000001">
    <property type="protein sequence ID" value="KAH0943435.1"/>
    <property type="molecule type" value="Genomic_DNA"/>
</dbReference>
<name>A0ABQ8ES57_BRANA</name>
<proteinExistence type="predicted"/>